<dbReference type="Pfam" id="PF02845">
    <property type="entry name" value="CUE"/>
    <property type="match status" value="1"/>
</dbReference>
<keyword evidence="4" id="KW-1185">Reference proteome</keyword>
<dbReference type="SMART" id="SM00463">
    <property type="entry name" value="SMR"/>
    <property type="match status" value="1"/>
</dbReference>
<organism evidence="3 4">
    <name type="scientific">Ceraceosorus bombacis</name>
    <dbReference type="NCBI Taxonomy" id="401625"/>
    <lineage>
        <taxon>Eukaryota</taxon>
        <taxon>Fungi</taxon>
        <taxon>Dikarya</taxon>
        <taxon>Basidiomycota</taxon>
        <taxon>Ustilaginomycotina</taxon>
        <taxon>Exobasidiomycetes</taxon>
        <taxon>Ceraceosorales</taxon>
        <taxon>Ceraceosoraceae</taxon>
        <taxon>Ceraceosorus</taxon>
    </lineage>
</organism>
<dbReference type="AlphaFoldDB" id="A0A0P1BDF3"/>
<dbReference type="STRING" id="401625.A0A0P1BDF3"/>
<dbReference type="CDD" id="cd14279">
    <property type="entry name" value="CUE"/>
    <property type="match status" value="1"/>
</dbReference>
<evidence type="ECO:0000313" key="4">
    <source>
        <dbReference type="Proteomes" id="UP000054845"/>
    </source>
</evidence>
<dbReference type="SUPFAM" id="SSF160443">
    <property type="entry name" value="SMR domain-like"/>
    <property type="match status" value="1"/>
</dbReference>
<dbReference type="Proteomes" id="UP000054845">
    <property type="component" value="Unassembled WGS sequence"/>
</dbReference>
<name>A0A0P1BDF3_9BASI</name>
<sequence>MADIQAKLEPIYVPAGLDSSLVAAICHEPEQTEQTAREVLSALLDAALCTPVADLELAADDKDQSNSTSSIFALEESQSSASSSKTPFGRSGGEARSDDGSVASFSTSSTVAVDARDFLRHALPEHSEEALKEALRRTRGDVEAAVEALLTEPIDETRLEQQAESVQRKDWNEFGGQSKQKKSTKKRQANGSGLASMEGPVAVSGSSLVDNTWVLTSSVQAQLSLLLDLPDESVQKALRHRSRYLSSAATEVVESEAGKTTLSRLDESGGAPAGTAQHMVESIAVIRACTLPEAELAFRATKGRQDSAIDLLELMSGLAAHEATSSSHKLVPPIFKPAQSGAPRVKTKLGTLRGSTAFLPASNTPASTTSVGGTSNEPANKGAYSSTECRDIAANYRLQREEALRKASSTYRRVGPAAAWYYADTARELEAKARIWNMRAAHELISERKTKRAQDVSGYGALSTGIGIEDEIDLHMLSLHEALDVTRKALQEWNASNDFVQRRADGTTQKRGLKIITGVGNHSVNRTPILRPGIKRMLEREGWDAQEQHGAGSGTFIVRGRAKI</sequence>
<feature type="compositionally biased region" description="Basic residues" evidence="1">
    <location>
        <begin position="179"/>
        <end position="188"/>
    </location>
</feature>
<dbReference type="GO" id="GO:0004519">
    <property type="term" value="F:endonuclease activity"/>
    <property type="evidence" value="ECO:0007669"/>
    <property type="project" value="TreeGrafter"/>
</dbReference>
<evidence type="ECO:0000256" key="1">
    <source>
        <dbReference type="SAM" id="MobiDB-lite"/>
    </source>
</evidence>
<dbReference type="InterPro" id="IPR003892">
    <property type="entry name" value="CUE"/>
</dbReference>
<dbReference type="GO" id="GO:0043130">
    <property type="term" value="F:ubiquitin binding"/>
    <property type="evidence" value="ECO:0007669"/>
    <property type="project" value="InterPro"/>
</dbReference>
<dbReference type="OrthoDB" id="4080456at2759"/>
<dbReference type="InterPro" id="IPR036063">
    <property type="entry name" value="Smr_dom_sf"/>
</dbReference>
<feature type="compositionally biased region" description="Polar residues" evidence="1">
    <location>
        <begin position="361"/>
        <end position="384"/>
    </location>
</feature>
<dbReference type="GO" id="GO:0005634">
    <property type="term" value="C:nucleus"/>
    <property type="evidence" value="ECO:0007669"/>
    <property type="project" value="TreeGrafter"/>
</dbReference>
<dbReference type="PROSITE" id="PS50828">
    <property type="entry name" value="SMR"/>
    <property type="match status" value="1"/>
</dbReference>
<feature type="region of interest" description="Disordered" evidence="1">
    <location>
        <begin position="356"/>
        <end position="384"/>
    </location>
</feature>
<dbReference type="Pfam" id="PF01713">
    <property type="entry name" value="Smr"/>
    <property type="match status" value="1"/>
</dbReference>
<evidence type="ECO:0000313" key="3">
    <source>
        <dbReference type="EMBL" id="CEH13403.1"/>
    </source>
</evidence>
<feature type="domain" description="Smr" evidence="2">
    <location>
        <begin position="472"/>
        <end position="561"/>
    </location>
</feature>
<feature type="compositionally biased region" description="Basic and acidic residues" evidence="1">
    <location>
        <begin position="157"/>
        <end position="172"/>
    </location>
</feature>
<dbReference type="Gene3D" id="3.30.1370.110">
    <property type="match status" value="1"/>
</dbReference>
<dbReference type="PANTHER" id="PTHR46535:SF1">
    <property type="entry name" value="NEDD4-BINDING PROTEIN 2"/>
    <property type="match status" value="1"/>
</dbReference>
<feature type="region of interest" description="Disordered" evidence="1">
    <location>
        <begin position="157"/>
        <end position="200"/>
    </location>
</feature>
<accession>A0A0P1BDF3</accession>
<evidence type="ECO:0000259" key="2">
    <source>
        <dbReference type="PROSITE" id="PS50828"/>
    </source>
</evidence>
<proteinExistence type="predicted"/>
<dbReference type="InterPro" id="IPR002625">
    <property type="entry name" value="Smr_dom"/>
</dbReference>
<dbReference type="PANTHER" id="PTHR46535">
    <property type="entry name" value="NEDD4-BINDING PROTEIN 2"/>
    <property type="match status" value="1"/>
</dbReference>
<feature type="region of interest" description="Disordered" evidence="1">
    <location>
        <begin position="68"/>
        <end position="104"/>
    </location>
</feature>
<reference evidence="3 4" key="1">
    <citation type="submission" date="2014-09" db="EMBL/GenBank/DDBJ databases">
        <authorList>
            <person name="Magalhaes I.L.F."/>
            <person name="Oliveira U."/>
            <person name="Santos F.R."/>
            <person name="Vidigal T.H.D.A."/>
            <person name="Brescovit A.D."/>
            <person name="Santos A.J."/>
        </authorList>
    </citation>
    <scope>NUCLEOTIDE SEQUENCE [LARGE SCALE GENOMIC DNA]</scope>
</reference>
<protein>
    <submittedName>
        <fullName evidence="3">UNCHARACTERIZED</fullName>
    </submittedName>
</protein>
<dbReference type="InterPro" id="IPR052772">
    <property type="entry name" value="Endo/PolyKinase_Domain-Protein"/>
</dbReference>
<dbReference type="EMBL" id="CCYA01000217">
    <property type="protein sequence ID" value="CEH13403.1"/>
    <property type="molecule type" value="Genomic_DNA"/>
</dbReference>